<reference evidence="1" key="1">
    <citation type="submission" date="2022-04" db="EMBL/GenBank/DDBJ databases">
        <title>Chromosome-scale genome assembly of Holotrichia oblita Faldermann.</title>
        <authorList>
            <person name="Rongchong L."/>
        </authorList>
    </citation>
    <scope>NUCLEOTIDE SEQUENCE</scope>
    <source>
        <strain evidence="1">81SQS9</strain>
    </source>
</reference>
<evidence type="ECO:0000313" key="1">
    <source>
        <dbReference type="EMBL" id="KAI4455541.1"/>
    </source>
</evidence>
<comment type="caution">
    <text evidence="1">The sequence shown here is derived from an EMBL/GenBank/DDBJ whole genome shotgun (WGS) entry which is preliminary data.</text>
</comment>
<keyword evidence="2" id="KW-1185">Reference proteome</keyword>
<organism evidence="1 2">
    <name type="scientific">Holotrichia oblita</name>
    <name type="common">Chafer beetle</name>
    <dbReference type="NCBI Taxonomy" id="644536"/>
    <lineage>
        <taxon>Eukaryota</taxon>
        <taxon>Metazoa</taxon>
        <taxon>Ecdysozoa</taxon>
        <taxon>Arthropoda</taxon>
        <taxon>Hexapoda</taxon>
        <taxon>Insecta</taxon>
        <taxon>Pterygota</taxon>
        <taxon>Neoptera</taxon>
        <taxon>Endopterygota</taxon>
        <taxon>Coleoptera</taxon>
        <taxon>Polyphaga</taxon>
        <taxon>Scarabaeiformia</taxon>
        <taxon>Scarabaeidae</taxon>
        <taxon>Melolonthinae</taxon>
        <taxon>Holotrichia</taxon>
    </lineage>
</organism>
<evidence type="ECO:0000313" key="2">
    <source>
        <dbReference type="Proteomes" id="UP001056778"/>
    </source>
</evidence>
<dbReference type="EMBL" id="CM043023">
    <property type="protein sequence ID" value="KAI4455541.1"/>
    <property type="molecule type" value="Genomic_DNA"/>
</dbReference>
<proteinExistence type="predicted"/>
<gene>
    <name evidence="1" type="ORF">MML48_9g00007547</name>
</gene>
<sequence>MSTSTKVGKRRILRSQARDIIANVLQFMKEEAANKSCTMPITNFKERLIAATKIVERTYRDIAREADDVRLGAASGLSSPSKKRKRPSPKTTITERETGITGTIVHNFYVTEKRKPTLKFCLCHAFINEHLIDDIMYSFEFTVNTGESDDEYGTYEKLLSDEQNFSAQTLSDEEV</sequence>
<dbReference type="Proteomes" id="UP001056778">
    <property type="component" value="Chromosome 9"/>
</dbReference>
<protein>
    <submittedName>
        <fullName evidence="1">Uncharacterized protein</fullName>
    </submittedName>
</protein>
<accession>A0ACB9SLR4</accession>
<name>A0ACB9SLR4_HOLOL</name>